<evidence type="ECO:0000313" key="6">
    <source>
        <dbReference type="Proteomes" id="UP000612282"/>
    </source>
</evidence>
<dbReference type="Gene3D" id="2.60.120.10">
    <property type="entry name" value="Jelly Rolls"/>
    <property type="match status" value="1"/>
</dbReference>
<dbReference type="PROSITE" id="PS01124">
    <property type="entry name" value="HTH_ARAC_FAMILY_2"/>
    <property type="match status" value="1"/>
</dbReference>
<protein>
    <submittedName>
        <fullName evidence="5">AraC family transcriptional regulator</fullName>
    </submittedName>
</protein>
<evidence type="ECO:0000259" key="4">
    <source>
        <dbReference type="PROSITE" id="PS01124"/>
    </source>
</evidence>
<dbReference type="Pfam" id="PF12833">
    <property type="entry name" value="HTH_18"/>
    <property type="match status" value="1"/>
</dbReference>
<evidence type="ECO:0000256" key="1">
    <source>
        <dbReference type="ARBA" id="ARBA00023015"/>
    </source>
</evidence>
<dbReference type="SMART" id="SM00342">
    <property type="entry name" value="HTH_ARAC"/>
    <property type="match status" value="1"/>
</dbReference>
<dbReference type="SUPFAM" id="SSF46689">
    <property type="entry name" value="Homeodomain-like"/>
    <property type="match status" value="2"/>
</dbReference>
<gene>
    <name evidence="5" type="ORF">Aco03nite_053480</name>
</gene>
<accession>A0ABQ3XEL2</accession>
<evidence type="ECO:0000256" key="2">
    <source>
        <dbReference type="ARBA" id="ARBA00023125"/>
    </source>
</evidence>
<sequence length="291" mass="31344">MDVISEAVEGLRIGRAYGRRIEAPGGRVGRSTGFVGVGFHVVLGGQGWLISEDQPPVRVGKGDVVLAPHGAPHGFWPSPDALHTLPIMAMGPVPPPDGPDGLDFICGAYRLDTGGTLHPYLRSLPPVLTVTPDPVLSALVQVLAADMTQHRPGAEVTRPALVDLTLIHVLRIWHDTTGGKPWQALGDPVIAAALHLIHERPQDPWTVERLSRTAGLSRTAFTRRFTARVGTPPMAYVISSRLTRGARMLRETDAPLATIASRVGYATEFAFSGAFRREFGMAPGRFRQSRG</sequence>
<dbReference type="PANTHER" id="PTHR46796">
    <property type="entry name" value="HTH-TYPE TRANSCRIPTIONAL ACTIVATOR RHAS-RELATED"/>
    <property type="match status" value="1"/>
</dbReference>
<organism evidence="5 6">
    <name type="scientific">Actinoplanes couchii</name>
    <dbReference type="NCBI Taxonomy" id="403638"/>
    <lineage>
        <taxon>Bacteria</taxon>
        <taxon>Bacillati</taxon>
        <taxon>Actinomycetota</taxon>
        <taxon>Actinomycetes</taxon>
        <taxon>Micromonosporales</taxon>
        <taxon>Micromonosporaceae</taxon>
        <taxon>Actinoplanes</taxon>
    </lineage>
</organism>
<dbReference type="InterPro" id="IPR014710">
    <property type="entry name" value="RmlC-like_jellyroll"/>
</dbReference>
<keyword evidence="2" id="KW-0238">DNA-binding</keyword>
<keyword evidence="6" id="KW-1185">Reference proteome</keyword>
<dbReference type="Proteomes" id="UP000612282">
    <property type="component" value="Unassembled WGS sequence"/>
</dbReference>
<dbReference type="InterPro" id="IPR011051">
    <property type="entry name" value="RmlC_Cupin_sf"/>
</dbReference>
<dbReference type="Pfam" id="PF12852">
    <property type="entry name" value="Cupin_6"/>
    <property type="match status" value="1"/>
</dbReference>
<dbReference type="InterPro" id="IPR018060">
    <property type="entry name" value="HTH_AraC"/>
</dbReference>
<dbReference type="InterPro" id="IPR032783">
    <property type="entry name" value="AraC_lig"/>
</dbReference>
<proteinExistence type="predicted"/>
<dbReference type="RefSeq" id="WP_203799010.1">
    <property type="nucleotide sequence ID" value="NZ_BAAAQE010000094.1"/>
</dbReference>
<dbReference type="InterPro" id="IPR018062">
    <property type="entry name" value="HTH_AraC-typ_CS"/>
</dbReference>
<evidence type="ECO:0000313" key="5">
    <source>
        <dbReference type="EMBL" id="GID56944.1"/>
    </source>
</evidence>
<dbReference type="EMBL" id="BOMG01000064">
    <property type="protein sequence ID" value="GID56944.1"/>
    <property type="molecule type" value="Genomic_DNA"/>
</dbReference>
<reference evidence="5 6" key="1">
    <citation type="submission" date="2021-01" db="EMBL/GenBank/DDBJ databases">
        <title>Whole genome shotgun sequence of Actinoplanes couchii NBRC 106145.</title>
        <authorList>
            <person name="Komaki H."/>
            <person name="Tamura T."/>
        </authorList>
    </citation>
    <scope>NUCLEOTIDE SEQUENCE [LARGE SCALE GENOMIC DNA]</scope>
    <source>
        <strain evidence="5 6">NBRC 106145</strain>
    </source>
</reference>
<comment type="caution">
    <text evidence="5">The sequence shown here is derived from an EMBL/GenBank/DDBJ whole genome shotgun (WGS) entry which is preliminary data.</text>
</comment>
<keyword evidence="3" id="KW-0804">Transcription</keyword>
<feature type="domain" description="HTH araC/xylS-type" evidence="4">
    <location>
        <begin position="191"/>
        <end position="289"/>
    </location>
</feature>
<dbReference type="SUPFAM" id="SSF51182">
    <property type="entry name" value="RmlC-like cupins"/>
    <property type="match status" value="1"/>
</dbReference>
<dbReference type="PANTHER" id="PTHR46796:SF13">
    <property type="entry name" value="HTH-TYPE TRANSCRIPTIONAL ACTIVATOR RHAS"/>
    <property type="match status" value="1"/>
</dbReference>
<keyword evidence="1" id="KW-0805">Transcription regulation</keyword>
<name>A0ABQ3XEL2_9ACTN</name>
<dbReference type="InterPro" id="IPR009057">
    <property type="entry name" value="Homeodomain-like_sf"/>
</dbReference>
<dbReference type="Gene3D" id="1.10.10.60">
    <property type="entry name" value="Homeodomain-like"/>
    <property type="match status" value="2"/>
</dbReference>
<dbReference type="InterPro" id="IPR050204">
    <property type="entry name" value="AraC_XylS_family_regulators"/>
</dbReference>
<evidence type="ECO:0000256" key="3">
    <source>
        <dbReference type="ARBA" id="ARBA00023163"/>
    </source>
</evidence>
<dbReference type="PROSITE" id="PS00041">
    <property type="entry name" value="HTH_ARAC_FAMILY_1"/>
    <property type="match status" value="1"/>
</dbReference>